<dbReference type="InterPro" id="IPR011990">
    <property type="entry name" value="TPR-like_helical_dom_sf"/>
</dbReference>
<name>I3SPH7_LOTJA</name>
<dbReference type="AlphaFoldDB" id="I3SPH7"/>
<accession>I3SPH7</accession>
<dbReference type="EMBL" id="BT142375">
    <property type="protein sequence ID" value="AFK42169.1"/>
    <property type="molecule type" value="mRNA"/>
</dbReference>
<dbReference type="SUPFAM" id="SSF48452">
    <property type="entry name" value="TPR-like"/>
    <property type="match status" value="1"/>
</dbReference>
<evidence type="ECO:0000313" key="1">
    <source>
        <dbReference type="EMBL" id="AFK42169.1"/>
    </source>
</evidence>
<reference evidence="1" key="1">
    <citation type="submission" date="2012-05" db="EMBL/GenBank/DDBJ databases">
        <authorList>
            <person name="Krishnakumar V."/>
            <person name="Cheung F."/>
            <person name="Xiao Y."/>
            <person name="Chan A."/>
            <person name="Moskal W.A."/>
            <person name="Town C.D."/>
        </authorList>
    </citation>
    <scope>NUCLEOTIDE SEQUENCE</scope>
</reference>
<proteinExistence type="evidence at transcript level"/>
<dbReference type="Gene3D" id="1.25.40.10">
    <property type="entry name" value="Tetratricopeptide repeat domain"/>
    <property type="match status" value="1"/>
</dbReference>
<protein>
    <submittedName>
        <fullName evidence="1">Uncharacterized protein</fullName>
    </submittedName>
</protein>
<organism evidence="1">
    <name type="scientific">Lotus japonicus</name>
    <name type="common">Lotus corniculatus var. japonicus</name>
    <dbReference type="NCBI Taxonomy" id="34305"/>
    <lineage>
        <taxon>Eukaryota</taxon>
        <taxon>Viridiplantae</taxon>
        <taxon>Streptophyta</taxon>
        <taxon>Embryophyta</taxon>
        <taxon>Tracheophyta</taxon>
        <taxon>Spermatophyta</taxon>
        <taxon>Magnoliopsida</taxon>
        <taxon>eudicotyledons</taxon>
        <taxon>Gunneridae</taxon>
        <taxon>Pentapetalae</taxon>
        <taxon>rosids</taxon>
        <taxon>fabids</taxon>
        <taxon>Fabales</taxon>
        <taxon>Fabaceae</taxon>
        <taxon>Papilionoideae</taxon>
        <taxon>50 kb inversion clade</taxon>
        <taxon>NPAAA clade</taxon>
        <taxon>Hologalegina</taxon>
        <taxon>robinioid clade</taxon>
        <taxon>Loteae</taxon>
        <taxon>Lotus</taxon>
    </lineage>
</organism>
<sequence length="215" mass="24536">MASTSTTTFPISYLQSQSKFLNPLRQPRIQFHSRNKHTSISLQPATIRPTLLPLCTFSGIPTSRFRPQTSLPKFLSQKIASLLIGSFIFFMGCCLSKNTAFAVAAVPSVMEEKMEAMEGKSEEEEEMYEKLLEKDSRNVEALKVIVYGKIRRGKCNEAVKFVESLIDLEPNEVEWKLLLALCYETMGELSKLKLCSGKSWRKCLFKSELCMVWLW</sequence>